<evidence type="ECO:0000313" key="3">
    <source>
        <dbReference type="EMBL" id="MBW2942464.1"/>
    </source>
</evidence>
<feature type="signal peptide" evidence="1">
    <location>
        <begin position="1"/>
        <end position="23"/>
    </location>
</feature>
<feature type="domain" description="Lnb N-terminal periplasmic" evidence="2">
    <location>
        <begin position="179"/>
        <end position="323"/>
    </location>
</feature>
<sequence length="560" mass="63928">MPYIYVKARLLIAFSLVALLSAACSVSPQIGQEQPYVILSAENGMPIIQFDRTLSTLSVDRQSLVKAAAAEDLNAEQWLLENFDKADLKGLSEDTGFEKLADIVSDNDLDAKDVYWSVLARYISKADFACKEPLYYQYFQARYNLYEKEVSCETAIPFNVLSRYTANNIVYVDPRRLRDIHVVFASKDDNMMSKFGHISLRLVICPQENSTDAECDANLYQHIVLGYMAHVDDIKINRLKGLFGDYKAYLYANSFMDVYQKYTISEFRNISSMPLNLSQQEREAMLRSLAEIHWGFAGDYKFTHRNCSSLMQLALSAMWPNFSDELSLQTLYWRPDSFFQALQTTAIATSSALTDLELAEEGGFYFASTEAIYNKAFDVVNEAMKNHRYSSLSDYLSTNPILRDNAVQENTSYIARLQSDAYLLEAQLLLEELSLVKFESIMNAEMGYFFSKYGVAEIEAHMHQSMSSETYVAFSECVLGPLRERIRPIKRRDGIPDSFELASESTRKSCQAEDKAKLLKQVNLYLESLDPEAWADVKTAVYYWAEIINNINSYKELGNK</sequence>
<organism evidence="3 4">
    <name type="scientific">Zhongshania aquimaris</name>
    <dbReference type="NCBI Taxonomy" id="2857107"/>
    <lineage>
        <taxon>Bacteria</taxon>
        <taxon>Pseudomonadati</taxon>
        <taxon>Pseudomonadota</taxon>
        <taxon>Gammaproteobacteria</taxon>
        <taxon>Cellvibrionales</taxon>
        <taxon>Spongiibacteraceae</taxon>
        <taxon>Zhongshania</taxon>
    </lineage>
</organism>
<keyword evidence="4" id="KW-1185">Reference proteome</keyword>
<dbReference type="EMBL" id="JAHWDQ010000005">
    <property type="protein sequence ID" value="MBW2942464.1"/>
    <property type="molecule type" value="Genomic_DNA"/>
</dbReference>
<evidence type="ECO:0000256" key="1">
    <source>
        <dbReference type="SAM" id="SignalP"/>
    </source>
</evidence>
<reference evidence="3" key="1">
    <citation type="submission" date="2021-07" db="EMBL/GenBank/DDBJ databases">
        <title>Zhongshania sp. CAU 1632 isolated from seawater.</title>
        <authorList>
            <person name="Kim W."/>
        </authorList>
    </citation>
    <scope>NUCLEOTIDE SEQUENCE</scope>
    <source>
        <strain evidence="3">CAU 1632</strain>
    </source>
</reference>
<proteinExistence type="predicted"/>
<comment type="caution">
    <text evidence="3">The sequence shown here is derived from an EMBL/GenBank/DDBJ whole genome shotgun (WGS) entry which is preliminary data.</text>
</comment>
<feature type="chain" id="PRO_5046661022" evidence="1">
    <location>
        <begin position="24"/>
        <end position="560"/>
    </location>
</feature>
<dbReference type="InterPro" id="IPR025178">
    <property type="entry name" value="Lnb_N"/>
</dbReference>
<dbReference type="Pfam" id="PF13387">
    <property type="entry name" value="Lnb_N"/>
    <property type="match status" value="1"/>
</dbReference>
<evidence type="ECO:0000313" key="4">
    <source>
        <dbReference type="Proteomes" id="UP001166291"/>
    </source>
</evidence>
<dbReference type="RefSeq" id="WP_219044704.1">
    <property type="nucleotide sequence ID" value="NZ_JAHWDQ010000005.1"/>
</dbReference>
<dbReference type="PROSITE" id="PS51257">
    <property type="entry name" value="PROKAR_LIPOPROTEIN"/>
    <property type="match status" value="1"/>
</dbReference>
<evidence type="ECO:0000259" key="2">
    <source>
        <dbReference type="Pfam" id="PF13387"/>
    </source>
</evidence>
<gene>
    <name evidence="3" type="ORF">KXJ70_16830</name>
</gene>
<dbReference type="Proteomes" id="UP001166291">
    <property type="component" value="Unassembled WGS sequence"/>
</dbReference>
<keyword evidence="1" id="KW-0732">Signal</keyword>
<name>A0ABS6VWS4_9GAMM</name>
<accession>A0ABS6VWS4</accession>
<protein>
    <submittedName>
        <fullName evidence="3">DUF4105 domain-containing protein</fullName>
    </submittedName>
</protein>